<organism evidence="1 2">
    <name type="scientific">Adineta steineri</name>
    <dbReference type="NCBI Taxonomy" id="433720"/>
    <lineage>
        <taxon>Eukaryota</taxon>
        <taxon>Metazoa</taxon>
        <taxon>Spiralia</taxon>
        <taxon>Gnathifera</taxon>
        <taxon>Rotifera</taxon>
        <taxon>Eurotatoria</taxon>
        <taxon>Bdelloidea</taxon>
        <taxon>Adinetida</taxon>
        <taxon>Adinetidae</taxon>
        <taxon>Adineta</taxon>
    </lineage>
</organism>
<proteinExistence type="predicted"/>
<name>A0A814DMK5_9BILA</name>
<dbReference type="Proteomes" id="UP000663860">
    <property type="component" value="Unassembled WGS sequence"/>
</dbReference>
<sequence>MMTTNPVTTTPQTERTMNQNQPNIVVPSIATGAIQTSSNSTNLPAESHEMETDTSATVTSVKLPIMIAIPVTISPPTTFTIKQSDPTIVVPSTASSAIQTSSNFTNLPTTSHEIETHTNATVTPIESPMTTITPVTGSAKRKLTINQYMQNIVVPSTAPTAIQASSNSTNLLPKSHEMETHTNATVTSAEFPIMTALPVTISPPTTFTMNQSDPTIVVPSTVSSAIETSSNSTNLSTTSHENNNHSNVIVTSTEINANKTTCDVNKTMPEKTTTEPKVDQSHLSPHSRLLMDDLFDIDLANMLFQEEILDA</sequence>
<dbReference type="EMBL" id="CAJNOE010000131">
    <property type="protein sequence ID" value="CAF0956557.1"/>
    <property type="molecule type" value="Genomic_DNA"/>
</dbReference>
<evidence type="ECO:0000313" key="1">
    <source>
        <dbReference type="EMBL" id="CAF0956557.1"/>
    </source>
</evidence>
<dbReference type="AlphaFoldDB" id="A0A814DMK5"/>
<reference evidence="1" key="1">
    <citation type="submission" date="2021-02" db="EMBL/GenBank/DDBJ databases">
        <authorList>
            <person name="Nowell W R."/>
        </authorList>
    </citation>
    <scope>NUCLEOTIDE SEQUENCE</scope>
</reference>
<protein>
    <submittedName>
        <fullName evidence="1">Uncharacterized protein</fullName>
    </submittedName>
</protein>
<gene>
    <name evidence="1" type="ORF">IZO911_LOCUS15305</name>
</gene>
<evidence type="ECO:0000313" key="2">
    <source>
        <dbReference type="Proteomes" id="UP000663860"/>
    </source>
</evidence>
<accession>A0A814DMK5</accession>
<comment type="caution">
    <text evidence="1">The sequence shown here is derived from an EMBL/GenBank/DDBJ whole genome shotgun (WGS) entry which is preliminary data.</text>
</comment>